<evidence type="ECO:0000313" key="9">
    <source>
        <dbReference type="Proteomes" id="UP001140091"/>
    </source>
</evidence>
<dbReference type="PIRSF" id="PIRSF006157">
    <property type="entry name" value="Doxgns_DODA"/>
    <property type="match status" value="1"/>
</dbReference>
<keyword evidence="9" id="KW-1185">Reference proteome</keyword>
<dbReference type="InterPro" id="IPR004183">
    <property type="entry name" value="Xdiol_dOase_suB"/>
</dbReference>
<dbReference type="CDD" id="cd07363">
    <property type="entry name" value="45_DOPA_Dioxygenase"/>
    <property type="match status" value="1"/>
</dbReference>
<comment type="caution">
    <text evidence="8">The sequence shown here is derived from an EMBL/GenBank/DDBJ whole genome shotgun (WGS) entry which is preliminary data.</text>
</comment>
<dbReference type="Pfam" id="PF02900">
    <property type="entry name" value="LigB"/>
    <property type="match status" value="1"/>
</dbReference>
<reference evidence="8" key="1">
    <citation type="submission" date="2022-06" db="EMBL/GenBank/DDBJ databases">
        <title>Genome Sequence of Candolleomyces eurysporus.</title>
        <authorList>
            <person name="Buettner E."/>
        </authorList>
    </citation>
    <scope>NUCLEOTIDE SEQUENCE</scope>
    <source>
        <strain evidence="8">VTCC 930004</strain>
    </source>
</reference>
<evidence type="ECO:0000256" key="5">
    <source>
        <dbReference type="ARBA" id="ARBA00023002"/>
    </source>
</evidence>
<comment type="cofactor">
    <cofactor evidence="1">
        <name>Zn(2+)</name>
        <dbReference type="ChEBI" id="CHEBI:29105"/>
    </cofactor>
</comment>
<dbReference type="GO" id="GO:0016702">
    <property type="term" value="F:oxidoreductase activity, acting on single donors with incorporation of molecular oxygen, incorporation of two atoms of oxygen"/>
    <property type="evidence" value="ECO:0007669"/>
    <property type="project" value="UniProtKB-ARBA"/>
</dbReference>
<keyword evidence="3" id="KW-0479">Metal-binding</keyword>
<dbReference type="GO" id="GO:0008270">
    <property type="term" value="F:zinc ion binding"/>
    <property type="evidence" value="ECO:0007669"/>
    <property type="project" value="InterPro"/>
</dbReference>
<keyword evidence="4" id="KW-0862">Zinc</keyword>
<evidence type="ECO:0000256" key="3">
    <source>
        <dbReference type="ARBA" id="ARBA00022723"/>
    </source>
</evidence>
<dbReference type="AlphaFoldDB" id="A0A9W8MI14"/>
<dbReference type="SUPFAM" id="SSF53213">
    <property type="entry name" value="LigB-like"/>
    <property type="match status" value="1"/>
</dbReference>
<dbReference type="OrthoDB" id="7396853at2759"/>
<proteinExistence type="inferred from homology"/>
<feature type="non-terminal residue" evidence="8">
    <location>
        <position position="1"/>
    </location>
</feature>
<comment type="similarity">
    <text evidence="2">Belongs to the DODA-type extradiol aromatic ring-opening dioxygenase family.</text>
</comment>
<feature type="domain" description="Extradiol ring-cleavage dioxygenase class III enzyme subunit B" evidence="7">
    <location>
        <begin position="30"/>
        <end position="304"/>
    </location>
</feature>
<evidence type="ECO:0000256" key="4">
    <source>
        <dbReference type="ARBA" id="ARBA00022833"/>
    </source>
</evidence>
<protein>
    <recommendedName>
        <fullName evidence="7">Extradiol ring-cleavage dioxygenase class III enzyme subunit B domain-containing protein</fullName>
    </recommendedName>
</protein>
<gene>
    <name evidence="8" type="ORF">H1R20_g5698</name>
</gene>
<dbReference type="Gene3D" id="3.40.830.10">
    <property type="entry name" value="LigB-like"/>
    <property type="match status" value="1"/>
</dbReference>
<organism evidence="8 9">
    <name type="scientific">Candolleomyces eurysporus</name>
    <dbReference type="NCBI Taxonomy" id="2828524"/>
    <lineage>
        <taxon>Eukaryota</taxon>
        <taxon>Fungi</taxon>
        <taxon>Dikarya</taxon>
        <taxon>Basidiomycota</taxon>
        <taxon>Agaricomycotina</taxon>
        <taxon>Agaricomycetes</taxon>
        <taxon>Agaricomycetidae</taxon>
        <taxon>Agaricales</taxon>
        <taxon>Agaricineae</taxon>
        <taxon>Psathyrellaceae</taxon>
        <taxon>Candolleomyces</taxon>
    </lineage>
</organism>
<name>A0A9W8MI14_9AGAR</name>
<dbReference type="InterPro" id="IPR014436">
    <property type="entry name" value="Extradiol_dOase_DODA"/>
</dbReference>
<dbReference type="GO" id="GO:0008198">
    <property type="term" value="F:ferrous iron binding"/>
    <property type="evidence" value="ECO:0007669"/>
    <property type="project" value="InterPro"/>
</dbReference>
<evidence type="ECO:0000313" key="8">
    <source>
        <dbReference type="EMBL" id="KAJ2931446.1"/>
    </source>
</evidence>
<sequence length="317" mass="34681">MSSSAQSTGSQPAWSKNLKSLPATPDKIPAFFFAHGSPMLAFPKKMADSFGGEFGAYMGPSGPLAQFLAEFGPALLEKYKPKGIVVFSAHWETTEERLVSDYAENPLLMDYYGFPPELYQLKFKSRGDSALSQRVVDLYKEAGLKARLSNEKETRGDDGRGFSGPGFDHGVFVPFRIMFGEEFTSIPIVQVSIDSSLDPERNWQAGKAVAKLREEGILVLSGGLTAHNLRDRSSFSPATAKPIHKEFDSAIHKAINIADAEKRKEALVKLPNHPGFRSSHPREDHFVPLYVAAGAGEGGEVFTVMNDYGIPTFAFGL</sequence>
<keyword evidence="5" id="KW-0560">Oxidoreductase</keyword>
<evidence type="ECO:0000256" key="1">
    <source>
        <dbReference type="ARBA" id="ARBA00001947"/>
    </source>
</evidence>
<dbReference type="EMBL" id="JANBPK010000808">
    <property type="protein sequence ID" value="KAJ2931446.1"/>
    <property type="molecule type" value="Genomic_DNA"/>
</dbReference>
<evidence type="ECO:0000256" key="2">
    <source>
        <dbReference type="ARBA" id="ARBA00007581"/>
    </source>
</evidence>
<dbReference type="Proteomes" id="UP001140091">
    <property type="component" value="Unassembled WGS sequence"/>
</dbReference>
<dbReference type="PANTHER" id="PTHR30096">
    <property type="entry name" value="4,5-DOPA DIOXYGENASE EXTRADIOL-LIKE PROTEIN"/>
    <property type="match status" value="1"/>
</dbReference>
<evidence type="ECO:0000259" key="7">
    <source>
        <dbReference type="Pfam" id="PF02900"/>
    </source>
</evidence>
<evidence type="ECO:0000256" key="6">
    <source>
        <dbReference type="SAM" id="MobiDB-lite"/>
    </source>
</evidence>
<feature type="compositionally biased region" description="Polar residues" evidence="6">
    <location>
        <begin position="1"/>
        <end position="18"/>
    </location>
</feature>
<dbReference type="PANTHER" id="PTHR30096:SF0">
    <property type="entry name" value="4,5-DOPA DIOXYGENASE EXTRADIOL-LIKE PROTEIN"/>
    <property type="match status" value="1"/>
</dbReference>
<feature type="region of interest" description="Disordered" evidence="6">
    <location>
        <begin position="1"/>
        <end position="20"/>
    </location>
</feature>
<accession>A0A9W8MI14</accession>